<feature type="transmembrane region" description="Helical" evidence="5">
    <location>
        <begin position="173"/>
        <end position="191"/>
    </location>
</feature>
<protein>
    <recommendedName>
        <fullName evidence="8">Sugar transporter</fullName>
    </recommendedName>
</protein>
<feature type="transmembrane region" description="Helical" evidence="5">
    <location>
        <begin position="146"/>
        <end position="167"/>
    </location>
</feature>
<dbReference type="Proteomes" id="UP001154329">
    <property type="component" value="Chromosome 1"/>
</dbReference>
<dbReference type="PANTHER" id="PTHR48021">
    <property type="match status" value="1"/>
</dbReference>
<feature type="transmembrane region" description="Helical" evidence="5">
    <location>
        <begin position="113"/>
        <end position="134"/>
    </location>
</feature>
<dbReference type="Pfam" id="PF00083">
    <property type="entry name" value="Sugar_tr"/>
    <property type="match status" value="1"/>
</dbReference>
<proteinExistence type="predicted"/>
<evidence type="ECO:0008006" key="8">
    <source>
        <dbReference type="Google" id="ProtNLM"/>
    </source>
</evidence>
<gene>
    <name evidence="6" type="ORF">APHIGO_LOCUS3541</name>
</gene>
<feature type="transmembrane region" description="Helical" evidence="5">
    <location>
        <begin position="386"/>
        <end position="403"/>
    </location>
</feature>
<evidence type="ECO:0000256" key="3">
    <source>
        <dbReference type="ARBA" id="ARBA00022989"/>
    </source>
</evidence>
<keyword evidence="4 5" id="KW-0472">Membrane</keyword>
<feature type="transmembrane region" description="Helical" evidence="5">
    <location>
        <begin position="90"/>
        <end position="107"/>
    </location>
</feature>
<name>A0A9P0NEN0_APHGO</name>
<reference evidence="6" key="1">
    <citation type="submission" date="2022-02" db="EMBL/GenBank/DDBJ databases">
        <authorList>
            <person name="King R."/>
        </authorList>
    </citation>
    <scope>NUCLEOTIDE SEQUENCE</scope>
</reference>
<feature type="transmembrane region" description="Helical" evidence="5">
    <location>
        <begin position="328"/>
        <end position="349"/>
    </location>
</feature>
<dbReference type="InterPro" id="IPR036259">
    <property type="entry name" value="MFS_trans_sf"/>
</dbReference>
<dbReference type="EMBL" id="OU899034">
    <property type="protein sequence ID" value="CAH1716375.1"/>
    <property type="molecule type" value="Genomic_DNA"/>
</dbReference>
<evidence type="ECO:0000256" key="4">
    <source>
        <dbReference type="ARBA" id="ARBA00023136"/>
    </source>
</evidence>
<feature type="transmembrane region" description="Helical" evidence="5">
    <location>
        <begin position="467"/>
        <end position="486"/>
    </location>
</feature>
<dbReference type="GO" id="GO:0016020">
    <property type="term" value="C:membrane"/>
    <property type="evidence" value="ECO:0007669"/>
    <property type="project" value="UniProtKB-SubCell"/>
</dbReference>
<comment type="subcellular location">
    <subcellularLocation>
        <location evidence="1">Membrane</location>
    </subcellularLocation>
</comment>
<feature type="transmembrane region" description="Helical" evidence="5">
    <location>
        <begin position="356"/>
        <end position="374"/>
    </location>
</feature>
<organism evidence="6 7">
    <name type="scientific">Aphis gossypii</name>
    <name type="common">Cotton aphid</name>
    <dbReference type="NCBI Taxonomy" id="80765"/>
    <lineage>
        <taxon>Eukaryota</taxon>
        <taxon>Metazoa</taxon>
        <taxon>Ecdysozoa</taxon>
        <taxon>Arthropoda</taxon>
        <taxon>Hexapoda</taxon>
        <taxon>Insecta</taxon>
        <taxon>Pterygota</taxon>
        <taxon>Neoptera</taxon>
        <taxon>Paraneoptera</taxon>
        <taxon>Hemiptera</taxon>
        <taxon>Sternorrhyncha</taxon>
        <taxon>Aphidomorpha</taxon>
        <taxon>Aphidoidea</taxon>
        <taxon>Aphididae</taxon>
        <taxon>Aphidini</taxon>
        <taxon>Aphis</taxon>
        <taxon>Aphis</taxon>
    </lineage>
</organism>
<evidence type="ECO:0000256" key="5">
    <source>
        <dbReference type="SAM" id="Phobius"/>
    </source>
</evidence>
<evidence type="ECO:0000313" key="6">
    <source>
        <dbReference type="EMBL" id="CAH1716375.1"/>
    </source>
</evidence>
<dbReference type="InterPro" id="IPR005828">
    <property type="entry name" value="MFS_sugar_transport-like"/>
</dbReference>
<dbReference type="InterPro" id="IPR050549">
    <property type="entry name" value="MFS_Trehalose_Transporter"/>
</dbReference>
<evidence type="ECO:0000256" key="2">
    <source>
        <dbReference type="ARBA" id="ARBA00022692"/>
    </source>
</evidence>
<keyword evidence="7" id="KW-1185">Reference proteome</keyword>
<dbReference type="SUPFAM" id="SSF103473">
    <property type="entry name" value="MFS general substrate transporter"/>
    <property type="match status" value="1"/>
</dbReference>
<feature type="transmembrane region" description="Helical" evidence="5">
    <location>
        <begin position="61"/>
        <end position="78"/>
    </location>
</feature>
<keyword evidence="3 5" id="KW-1133">Transmembrane helix</keyword>
<dbReference type="AlphaFoldDB" id="A0A9P0NEN0"/>
<reference evidence="6" key="2">
    <citation type="submission" date="2022-10" db="EMBL/GenBank/DDBJ databases">
        <authorList>
            <consortium name="ENA_rothamsted_submissions"/>
            <consortium name="culmorum"/>
            <person name="King R."/>
        </authorList>
    </citation>
    <scope>NUCLEOTIDE SEQUENCE</scope>
</reference>
<dbReference type="PANTHER" id="PTHR48021:SF1">
    <property type="entry name" value="GH07001P-RELATED"/>
    <property type="match status" value="1"/>
</dbReference>
<evidence type="ECO:0000256" key="1">
    <source>
        <dbReference type="ARBA" id="ARBA00004370"/>
    </source>
</evidence>
<feature type="transmembrane region" description="Helical" evidence="5">
    <location>
        <begin position="27"/>
        <end position="49"/>
    </location>
</feature>
<dbReference type="Gene3D" id="1.20.1250.20">
    <property type="entry name" value="MFS general substrate transporter like domains"/>
    <property type="match status" value="1"/>
</dbReference>
<feature type="transmembrane region" description="Helical" evidence="5">
    <location>
        <begin position="492"/>
        <end position="513"/>
    </location>
</feature>
<accession>A0A9P0NEN0</accession>
<sequence length="528" mass="57068">MEENAPTQPLVEVDVQKSWNISSKTPGFIAVILLFPCVISGAILGITGVSKWNLPLTYDNSTWFASLAALGAAVGCLLSQSMMNEFGPRGSVLLSHVICAVGWILTFSSSTTAYLFVGRTLTGVFVGVVTVAATEQSTECFPFRPAARPIVFNAVGVLCVYLAGLLLNYQQTAGLATVFTVVSFFLVLSFVPESPDWLESHGFSGDAEYFRHKLKFTHLTVGTRTLKSVLSTGHGSAADDEAVNQHHQPDVKSMTEDGVYRILRYSDEESPAAEDAFYSNIMQSDVLRPFLTRSVRLALQQMSGPLVLVTYAVKLVNDSGIRVINGQYVAAALALFLVAGAFVSTGIARRASASKLAAIGTLTAGVVIVVYKYFQQYGSKLVENLVPLLCLIVFSMSISAGPMPRSTAPRYKTDERVVDNTTVDVKTTLKYVGDRTLTVKTLAVKTVDCKHEVGKTVDCRHVAGEHVALAFGYAVAFAVIKCYPYAQAAYGWWVFAFFALASALNIVYGKIVYSEPKSSKQSLVEPAV</sequence>
<keyword evidence="2 5" id="KW-0812">Transmembrane</keyword>
<evidence type="ECO:0000313" key="7">
    <source>
        <dbReference type="Proteomes" id="UP001154329"/>
    </source>
</evidence>
<dbReference type="GO" id="GO:0022857">
    <property type="term" value="F:transmembrane transporter activity"/>
    <property type="evidence" value="ECO:0007669"/>
    <property type="project" value="InterPro"/>
</dbReference>